<dbReference type="InParanoid" id="A0A0G4GG12"/>
<evidence type="ECO:0000313" key="10">
    <source>
        <dbReference type="EMBL" id="CEM28306.1"/>
    </source>
</evidence>
<dbReference type="Gene3D" id="1.20.5.110">
    <property type="match status" value="1"/>
</dbReference>
<dbReference type="EMBL" id="CDMY01000650">
    <property type="protein sequence ID" value="CEM28306.1"/>
    <property type="molecule type" value="Genomic_DNA"/>
</dbReference>
<dbReference type="PANTHER" id="PTHR15959:SF0">
    <property type="entry name" value="SYNTAXIN-18"/>
    <property type="match status" value="1"/>
</dbReference>
<keyword evidence="4 9" id="KW-0812">Transmembrane</keyword>
<accession>A0A0G4GG12</accession>
<keyword evidence="11" id="KW-1185">Reference proteome</keyword>
<reference evidence="10 11" key="1">
    <citation type="submission" date="2014-11" db="EMBL/GenBank/DDBJ databases">
        <authorList>
            <person name="Zhu J."/>
            <person name="Qi W."/>
            <person name="Song R."/>
        </authorList>
    </citation>
    <scope>NUCLEOTIDE SEQUENCE [LARGE SCALE GENOMIC DNA]</scope>
</reference>
<evidence type="ECO:0000256" key="7">
    <source>
        <dbReference type="ARBA" id="ARBA00023054"/>
    </source>
</evidence>
<dbReference type="GO" id="GO:0005783">
    <property type="term" value="C:endoplasmic reticulum"/>
    <property type="evidence" value="ECO:0007669"/>
    <property type="project" value="TreeGrafter"/>
</dbReference>
<feature type="transmembrane region" description="Helical" evidence="9">
    <location>
        <begin position="268"/>
        <end position="289"/>
    </location>
</feature>
<dbReference type="InterPro" id="IPR010989">
    <property type="entry name" value="SNARE"/>
</dbReference>
<dbReference type="AlphaFoldDB" id="A0A0G4GG12"/>
<evidence type="ECO:0000256" key="8">
    <source>
        <dbReference type="ARBA" id="ARBA00023136"/>
    </source>
</evidence>
<dbReference type="PANTHER" id="PTHR15959">
    <property type="entry name" value="SYNTAXIN-18"/>
    <property type="match status" value="1"/>
</dbReference>
<dbReference type="GO" id="GO:0031201">
    <property type="term" value="C:SNARE complex"/>
    <property type="evidence" value="ECO:0007669"/>
    <property type="project" value="TreeGrafter"/>
</dbReference>
<dbReference type="STRING" id="1169540.A0A0G4GG12"/>
<evidence type="ECO:0000256" key="5">
    <source>
        <dbReference type="ARBA" id="ARBA00022927"/>
    </source>
</evidence>
<keyword evidence="6 9" id="KW-1133">Transmembrane helix</keyword>
<evidence type="ECO:0000256" key="1">
    <source>
        <dbReference type="ARBA" id="ARBA00004211"/>
    </source>
</evidence>
<evidence type="ECO:0008006" key="12">
    <source>
        <dbReference type="Google" id="ProtNLM"/>
    </source>
</evidence>
<name>A0A0G4GG12_VITBC</name>
<dbReference type="OrthoDB" id="342981at2759"/>
<proteinExistence type="inferred from homology"/>
<gene>
    <name evidence="10" type="ORF">Vbra_22274</name>
</gene>
<dbReference type="SUPFAM" id="SSF47661">
    <property type="entry name" value="t-snare proteins"/>
    <property type="match status" value="1"/>
</dbReference>
<evidence type="ECO:0000256" key="4">
    <source>
        <dbReference type="ARBA" id="ARBA00022692"/>
    </source>
</evidence>
<keyword evidence="5" id="KW-0653">Protein transport</keyword>
<protein>
    <recommendedName>
        <fullName evidence="12">t-SNARE coiled-coil homology domain-containing protein</fullName>
    </recommendedName>
</protein>
<keyword evidence="8 9" id="KW-0472">Membrane</keyword>
<dbReference type="VEuPathDB" id="CryptoDB:Vbra_22274"/>
<evidence type="ECO:0000256" key="2">
    <source>
        <dbReference type="ARBA" id="ARBA00009063"/>
    </source>
</evidence>
<evidence type="ECO:0000313" key="11">
    <source>
        <dbReference type="Proteomes" id="UP000041254"/>
    </source>
</evidence>
<sequence>MDVTDEFFRVVKRLRPGLRVAPLQPNESPFAAMSMQIMSNLVRAERLLGNMSAAGGNDAATDPSGTTAVGVIRMCKEDIQTLESVVDVHTHTHADASSAASLSAHRHGVVSCLYDYLQTLAQRLQQLEVNRMQQQLEVKRYFSGPGYRGGPVRVKNNAHMPVERSDALSYAPAAWGESTSLAVDEATQQQLSAQTQQLLNMYNTDLDALRDAQSKVSEISQLMGFFATKVAEQNELCEQIASMAGESVELMGKAGRHLSKAIQRSNSYRFYCVMFFIVASVILLVLDWIKS</sequence>
<evidence type="ECO:0000256" key="3">
    <source>
        <dbReference type="ARBA" id="ARBA00022448"/>
    </source>
</evidence>
<keyword evidence="3" id="KW-0813">Transport</keyword>
<comment type="subcellular location">
    <subcellularLocation>
        <location evidence="1">Membrane</location>
        <topology evidence="1">Single-pass type IV membrane protein</topology>
    </subcellularLocation>
</comment>
<organism evidence="10 11">
    <name type="scientific">Vitrella brassicaformis (strain CCMP3155)</name>
    <dbReference type="NCBI Taxonomy" id="1169540"/>
    <lineage>
        <taxon>Eukaryota</taxon>
        <taxon>Sar</taxon>
        <taxon>Alveolata</taxon>
        <taxon>Colpodellida</taxon>
        <taxon>Vitrellaceae</taxon>
        <taxon>Vitrella</taxon>
    </lineage>
</organism>
<comment type="similarity">
    <text evidence="2">Belongs to the syntaxin family.</text>
</comment>
<dbReference type="OMA" id="FVFQCRE"/>
<dbReference type="GO" id="GO:0006890">
    <property type="term" value="P:retrograde vesicle-mediated transport, Golgi to endoplasmic reticulum"/>
    <property type="evidence" value="ECO:0007669"/>
    <property type="project" value="TreeGrafter"/>
</dbReference>
<evidence type="ECO:0000256" key="6">
    <source>
        <dbReference type="ARBA" id="ARBA00022989"/>
    </source>
</evidence>
<dbReference type="Proteomes" id="UP000041254">
    <property type="component" value="Unassembled WGS sequence"/>
</dbReference>
<keyword evidence="7" id="KW-0175">Coiled coil</keyword>
<evidence type="ECO:0000256" key="9">
    <source>
        <dbReference type="SAM" id="Phobius"/>
    </source>
</evidence>
<dbReference type="GO" id="GO:0015031">
    <property type="term" value="P:protein transport"/>
    <property type="evidence" value="ECO:0007669"/>
    <property type="project" value="UniProtKB-KW"/>
</dbReference>